<feature type="coiled-coil region" evidence="7">
    <location>
        <begin position="40"/>
        <end position="74"/>
    </location>
</feature>
<keyword evidence="2" id="KW-0963">Cytoplasm</keyword>
<dbReference type="EMBL" id="JAXIOK010000014">
    <property type="protein sequence ID" value="KAK4754742.1"/>
    <property type="molecule type" value="Genomic_DNA"/>
</dbReference>
<evidence type="ECO:0000313" key="11">
    <source>
        <dbReference type="Proteomes" id="UP001345219"/>
    </source>
</evidence>
<dbReference type="GO" id="GO:0016887">
    <property type="term" value="F:ATP hydrolysis activity"/>
    <property type="evidence" value="ECO:0007669"/>
    <property type="project" value="InterPro"/>
</dbReference>
<dbReference type="PROSITE" id="PS00674">
    <property type="entry name" value="AAA"/>
    <property type="match status" value="1"/>
</dbReference>
<sequence>MSAVGVATKHPALASMEDTCSAKGGTKQGEGLRQYYLQHIHELQLRVPQKSHNLNRLEAQRNELNSREELHLLQEPGSYVGEVVKVIGKNKVLVKVLMATNRIDILDQALLRPGRIDRKIEFPNPNEEIMVIHPRKMNLMRGIDLKKIAEKMNGASGSELKAVCTEAGMFALRERRVHVTQEDFEMAVAKVIKKETEKNMSLRKPWK</sequence>
<evidence type="ECO:0000256" key="6">
    <source>
        <dbReference type="RuleBase" id="RU003651"/>
    </source>
</evidence>
<keyword evidence="11" id="KW-1185">Reference proteome</keyword>
<evidence type="ECO:0000313" key="10">
    <source>
        <dbReference type="EMBL" id="KAK4754742.1"/>
    </source>
</evidence>
<protein>
    <recommendedName>
        <fullName evidence="12">AAA ATPase AAA+ lid domain-containing protein</fullName>
    </recommendedName>
</protein>
<evidence type="ECO:0008006" key="12">
    <source>
        <dbReference type="Google" id="ProtNLM"/>
    </source>
</evidence>
<dbReference type="InterPro" id="IPR050221">
    <property type="entry name" value="26S_Proteasome_ATPase"/>
</dbReference>
<keyword evidence="4 6" id="KW-0067">ATP-binding</keyword>
<dbReference type="InterPro" id="IPR041569">
    <property type="entry name" value="AAA_lid_3"/>
</dbReference>
<comment type="subcellular location">
    <subcellularLocation>
        <location evidence="1">Cytoplasm</location>
    </subcellularLocation>
</comment>
<evidence type="ECO:0000259" key="9">
    <source>
        <dbReference type="Pfam" id="PF17862"/>
    </source>
</evidence>
<dbReference type="InterPro" id="IPR027417">
    <property type="entry name" value="P-loop_NTPase"/>
</dbReference>
<evidence type="ECO:0000256" key="3">
    <source>
        <dbReference type="ARBA" id="ARBA00022741"/>
    </source>
</evidence>
<keyword evidence="5" id="KW-0647">Proteasome</keyword>
<dbReference type="AlphaFoldDB" id="A0AAN7PV26"/>
<dbReference type="GO" id="GO:0005524">
    <property type="term" value="F:ATP binding"/>
    <property type="evidence" value="ECO:0007669"/>
    <property type="project" value="UniProtKB-KW"/>
</dbReference>
<dbReference type="Gene3D" id="3.40.50.300">
    <property type="entry name" value="P-loop containing nucleotide triphosphate hydrolases"/>
    <property type="match status" value="1"/>
</dbReference>
<comment type="caution">
    <text evidence="10">The sequence shown here is derived from an EMBL/GenBank/DDBJ whole genome shotgun (WGS) entry which is preliminary data.</text>
</comment>
<dbReference type="GO" id="GO:0000502">
    <property type="term" value="C:proteasome complex"/>
    <property type="evidence" value="ECO:0007669"/>
    <property type="project" value="UniProtKB-KW"/>
</dbReference>
<dbReference type="SUPFAM" id="SSF52540">
    <property type="entry name" value="P-loop containing nucleoside triphosphate hydrolases"/>
    <property type="match status" value="1"/>
</dbReference>
<evidence type="ECO:0000256" key="2">
    <source>
        <dbReference type="ARBA" id="ARBA00022490"/>
    </source>
</evidence>
<dbReference type="InterPro" id="IPR003960">
    <property type="entry name" value="ATPase_AAA_CS"/>
</dbReference>
<dbReference type="InterPro" id="IPR003959">
    <property type="entry name" value="ATPase_AAA_core"/>
</dbReference>
<dbReference type="GO" id="GO:0005737">
    <property type="term" value="C:cytoplasm"/>
    <property type="evidence" value="ECO:0007669"/>
    <property type="project" value="UniProtKB-SubCell"/>
</dbReference>
<dbReference type="Pfam" id="PF17862">
    <property type="entry name" value="AAA_lid_3"/>
    <property type="match status" value="1"/>
</dbReference>
<organism evidence="10 11">
    <name type="scientific">Trapa incisa</name>
    <dbReference type="NCBI Taxonomy" id="236973"/>
    <lineage>
        <taxon>Eukaryota</taxon>
        <taxon>Viridiplantae</taxon>
        <taxon>Streptophyta</taxon>
        <taxon>Embryophyta</taxon>
        <taxon>Tracheophyta</taxon>
        <taxon>Spermatophyta</taxon>
        <taxon>Magnoliopsida</taxon>
        <taxon>eudicotyledons</taxon>
        <taxon>Gunneridae</taxon>
        <taxon>Pentapetalae</taxon>
        <taxon>rosids</taxon>
        <taxon>malvids</taxon>
        <taxon>Myrtales</taxon>
        <taxon>Lythraceae</taxon>
        <taxon>Trapa</taxon>
    </lineage>
</organism>
<keyword evidence="3 6" id="KW-0547">Nucleotide-binding</keyword>
<evidence type="ECO:0000259" key="8">
    <source>
        <dbReference type="Pfam" id="PF00004"/>
    </source>
</evidence>
<comment type="similarity">
    <text evidence="6">Belongs to the AAA ATPase family.</text>
</comment>
<dbReference type="Proteomes" id="UP001345219">
    <property type="component" value="Chromosome 8"/>
</dbReference>
<feature type="domain" description="ATPase AAA-type core" evidence="8">
    <location>
        <begin position="91"/>
        <end position="123"/>
    </location>
</feature>
<evidence type="ECO:0000256" key="4">
    <source>
        <dbReference type="ARBA" id="ARBA00022840"/>
    </source>
</evidence>
<dbReference type="Gene3D" id="1.10.8.60">
    <property type="match status" value="1"/>
</dbReference>
<evidence type="ECO:0000256" key="7">
    <source>
        <dbReference type="SAM" id="Coils"/>
    </source>
</evidence>
<dbReference type="Pfam" id="PF00004">
    <property type="entry name" value="AAA"/>
    <property type="match status" value="1"/>
</dbReference>
<reference evidence="10 11" key="1">
    <citation type="journal article" date="2023" name="Hortic Res">
        <title>Pangenome of water caltrop reveals structural variations and asymmetric subgenome divergence after allopolyploidization.</title>
        <authorList>
            <person name="Zhang X."/>
            <person name="Chen Y."/>
            <person name="Wang L."/>
            <person name="Yuan Y."/>
            <person name="Fang M."/>
            <person name="Shi L."/>
            <person name="Lu R."/>
            <person name="Comes H.P."/>
            <person name="Ma Y."/>
            <person name="Chen Y."/>
            <person name="Huang G."/>
            <person name="Zhou Y."/>
            <person name="Zheng Z."/>
            <person name="Qiu Y."/>
        </authorList>
    </citation>
    <scope>NUCLEOTIDE SEQUENCE [LARGE SCALE GENOMIC DNA]</scope>
    <source>
        <tissue evidence="10">Roots</tissue>
    </source>
</reference>
<evidence type="ECO:0000256" key="1">
    <source>
        <dbReference type="ARBA" id="ARBA00004496"/>
    </source>
</evidence>
<accession>A0AAN7PV26</accession>
<dbReference type="PANTHER" id="PTHR23073">
    <property type="entry name" value="26S PROTEASOME REGULATORY SUBUNIT"/>
    <property type="match status" value="1"/>
</dbReference>
<proteinExistence type="inferred from homology"/>
<feature type="domain" description="AAA ATPase AAA+ lid" evidence="9">
    <location>
        <begin position="143"/>
        <end position="185"/>
    </location>
</feature>
<evidence type="ECO:0000256" key="5">
    <source>
        <dbReference type="ARBA" id="ARBA00022942"/>
    </source>
</evidence>
<name>A0AAN7PV26_9MYRT</name>
<dbReference type="FunFam" id="1.10.8.60:FF:000006">
    <property type="entry name" value="26S protease regulatory subunit 8"/>
    <property type="match status" value="1"/>
</dbReference>
<keyword evidence="7" id="KW-0175">Coiled coil</keyword>
<gene>
    <name evidence="10" type="ORF">SAY87_008499</name>
</gene>